<dbReference type="InParanoid" id="A0A6I8VZY3"/>
<gene>
    <name evidence="2" type="primary">LOC117184212</name>
</gene>
<name>A0A6I8VZY3_DROPS</name>
<evidence type="ECO:0000313" key="1">
    <source>
        <dbReference type="Proteomes" id="UP000001819"/>
    </source>
</evidence>
<dbReference type="RefSeq" id="XP_033236660.1">
    <property type="nucleotide sequence ID" value="XM_033380769.1"/>
</dbReference>
<protein>
    <submittedName>
        <fullName evidence="2">Uncharacterized protein</fullName>
    </submittedName>
</protein>
<dbReference type="AlphaFoldDB" id="A0A6I8VZY3"/>
<dbReference type="Proteomes" id="UP000001819">
    <property type="component" value="Chromosome 4"/>
</dbReference>
<reference evidence="2" key="1">
    <citation type="submission" date="2025-08" db="UniProtKB">
        <authorList>
            <consortium name="RefSeq"/>
        </authorList>
    </citation>
    <scope>IDENTIFICATION</scope>
    <source>
        <strain evidence="2">MV-25-SWS-2005</strain>
        <tissue evidence="2">Whole body</tissue>
    </source>
</reference>
<sequence>MELFELGTADEQLDISSFPLAQAQDDGGDEANEYDNLARAAGGGGGGYMEEADHLLSYHSSSSAADVEVDMDVDNDAVSLLMPELDSATDLDCGNFVDYDEFNLCLNNILSEEDDDSGGGGGGVGGGGVVGGNGNGGGIASKHQQWRDASDVLNIVQLNNDLGLSFQEFVSETTADEQRSVSSSSPQLA</sequence>
<keyword evidence="1" id="KW-1185">Reference proteome</keyword>
<accession>A0A6I8VZY3</accession>
<dbReference type="PROSITE" id="PS00018">
    <property type="entry name" value="EF_HAND_1"/>
    <property type="match status" value="1"/>
</dbReference>
<evidence type="ECO:0000313" key="2">
    <source>
        <dbReference type="RefSeq" id="XP_033236660.1"/>
    </source>
</evidence>
<organism evidence="1 2">
    <name type="scientific">Drosophila pseudoobscura pseudoobscura</name>
    <name type="common">Fruit fly</name>
    <dbReference type="NCBI Taxonomy" id="46245"/>
    <lineage>
        <taxon>Eukaryota</taxon>
        <taxon>Metazoa</taxon>
        <taxon>Ecdysozoa</taxon>
        <taxon>Arthropoda</taxon>
        <taxon>Hexapoda</taxon>
        <taxon>Insecta</taxon>
        <taxon>Pterygota</taxon>
        <taxon>Neoptera</taxon>
        <taxon>Endopterygota</taxon>
        <taxon>Diptera</taxon>
        <taxon>Brachycera</taxon>
        <taxon>Muscomorpha</taxon>
        <taxon>Ephydroidea</taxon>
        <taxon>Drosophilidae</taxon>
        <taxon>Drosophila</taxon>
        <taxon>Sophophora</taxon>
    </lineage>
</organism>
<dbReference type="KEGG" id="dpo:117184212"/>
<proteinExistence type="predicted"/>
<dbReference type="InterPro" id="IPR018247">
    <property type="entry name" value="EF_Hand_1_Ca_BS"/>
</dbReference>